<gene>
    <name evidence="1" type="ORF">K488DRAFT_90833</name>
</gene>
<comment type="caution">
    <text evidence="1">The sequence shown here is derived from an EMBL/GenBank/DDBJ whole genome shotgun (WGS) entry which is preliminary data.</text>
</comment>
<evidence type="ECO:0000313" key="1">
    <source>
        <dbReference type="EMBL" id="KAI0027465.1"/>
    </source>
</evidence>
<name>A0ACB8Q748_9AGAM</name>
<evidence type="ECO:0000313" key="2">
    <source>
        <dbReference type="Proteomes" id="UP000814128"/>
    </source>
</evidence>
<protein>
    <submittedName>
        <fullName evidence="1">Uncharacterized protein</fullName>
    </submittedName>
</protein>
<reference evidence="1" key="2">
    <citation type="journal article" date="2022" name="New Phytol.">
        <title>Evolutionary transition to the ectomycorrhizal habit in the genomes of a hyperdiverse lineage of mushroom-forming fungi.</title>
        <authorList>
            <person name="Looney B."/>
            <person name="Miyauchi S."/>
            <person name="Morin E."/>
            <person name="Drula E."/>
            <person name="Courty P.E."/>
            <person name="Kohler A."/>
            <person name="Kuo A."/>
            <person name="LaButti K."/>
            <person name="Pangilinan J."/>
            <person name="Lipzen A."/>
            <person name="Riley R."/>
            <person name="Andreopoulos W."/>
            <person name="He G."/>
            <person name="Johnson J."/>
            <person name="Nolan M."/>
            <person name="Tritt A."/>
            <person name="Barry K.W."/>
            <person name="Grigoriev I.V."/>
            <person name="Nagy L.G."/>
            <person name="Hibbett D."/>
            <person name="Henrissat B."/>
            <person name="Matheny P.B."/>
            <person name="Labbe J."/>
            <person name="Martin F.M."/>
        </authorList>
    </citation>
    <scope>NUCLEOTIDE SEQUENCE</scope>
    <source>
        <strain evidence="1">EC-137</strain>
    </source>
</reference>
<keyword evidence="2" id="KW-1185">Reference proteome</keyword>
<proteinExistence type="predicted"/>
<sequence>MECLSDLFSVGDEDFSKMRKKLSAILESSEPATSDGSLTPRPKRPPTPPPKPVVSIGPPLSGLSPIQPSRSSLELNARSLASRNNLNVVASPGVNDHEERAVKHVSKKTSVGSALRTEESLVAPVNTAATSQRKSTRRSNVPSDANVLRARDNVGCVTSLKPSASKALLSAKDADISGRGHSPANSSTSRRDCKDGLGGRQVTYYSYSDLSSASAPGVQAPSLKEKFYGPSDSSAVCKTFIRAGPFNSKPSSESLGKRQRGPPPSPSARLARGMHASSSSISTAYTLTKSASVNDLHTARPKPISVRSSESKPPAPSPPQRRPSSDSLSICSIASQSTTSVSVATTATFIDTPTTLRSSSSFSSYGTPKVNEHANHHLGILTTLEEVCQKAYSVYGVSFAATKYASSGDAAKDSAVSMHYFYYAGLKEAQKTGKEGSEAEAYAAKKVLRELSRRMGAGPRGERPPPHHG</sequence>
<reference evidence="1" key="1">
    <citation type="submission" date="2021-02" db="EMBL/GenBank/DDBJ databases">
        <authorList>
            <consortium name="DOE Joint Genome Institute"/>
            <person name="Ahrendt S."/>
            <person name="Looney B.P."/>
            <person name="Miyauchi S."/>
            <person name="Morin E."/>
            <person name="Drula E."/>
            <person name="Courty P.E."/>
            <person name="Chicoki N."/>
            <person name="Fauchery L."/>
            <person name="Kohler A."/>
            <person name="Kuo A."/>
            <person name="Labutti K."/>
            <person name="Pangilinan J."/>
            <person name="Lipzen A."/>
            <person name="Riley R."/>
            <person name="Andreopoulos W."/>
            <person name="He G."/>
            <person name="Johnson J."/>
            <person name="Barry K.W."/>
            <person name="Grigoriev I.V."/>
            <person name="Nagy L."/>
            <person name="Hibbett D."/>
            <person name="Henrissat B."/>
            <person name="Matheny P.B."/>
            <person name="Labbe J."/>
            <person name="Martin F."/>
        </authorList>
    </citation>
    <scope>NUCLEOTIDE SEQUENCE</scope>
    <source>
        <strain evidence="1">EC-137</strain>
    </source>
</reference>
<accession>A0ACB8Q748</accession>
<dbReference type="EMBL" id="MU273899">
    <property type="protein sequence ID" value="KAI0027465.1"/>
    <property type="molecule type" value="Genomic_DNA"/>
</dbReference>
<organism evidence="1 2">
    <name type="scientific">Vararia minispora EC-137</name>
    <dbReference type="NCBI Taxonomy" id="1314806"/>
    <lineage>
        <taxon>Eukaryota</taxon>
        <taxon>Fungi</taxon>
        <taxon>Dikarya</taxon>
        <taxon>Basidiomycota</taxon>
        <taxon>Agaricomycotina</taxon>
        <taxon>Agaricomycetes</taxon>
        <taxon>Russulales</taxon>
        <taxon>Lachnocladiaceae</taxon>
        <taxon>Vararia</taxon>
    </lineage>
</organism>
<dbReference type="Proteomes" id="UP000814128">
    <property type="component" value="Unassembled WGS sequence"/>
</dbReference>